<dbReference type="EMBL" id="WQKZ01000004">
    <property type="protein sequence ID" value="MVN78029.1"/>
    <property type="molecule type" value="Genomic_DNA"/>
</dbReference>
<dbReference type="Pfam" id="PF03929">
    <property type="entry name" value="PepSY_TM"/>
    <property type="match status" value="1"/>
</dbReference>
<name>A0A7K1THZ5_9BACT</name>
<sequence length="554" mass="60678">MLANPISPAPSVVVAPARAASPVRRFIGRHLYRWHRLLGIITVVPVIMWTLSGLSHPLMSNLLRPAIAHETVPTPPLAANALAVPVAQVLAQHQLRAVRTLRVVQYRHQPYYQLTDELGRLRYFAAATGQELPGGDRAYAEDVARYVMADSTSAIASAERLTHFTADYKFINRLLPVWKITLARPDGMAVFVETGQSRLGTFNNQARATFLWTFGMLHNWDFLDALPRPLHLGIMLVFTTIIWLSALSGLVIYGFVRKKLRQPRSAQDATGWLRRRHRTLGLWVAFVTFTFALSASYHLWQKLTPDRRDDVARVSTFQASELAWPLAAALAGPAPVAQVSLARVGGQPYYRLVSKSADGQSTVHYRSTRDGRVLPDGEFIYARELGQEFMAKLSRQPASAGAAASSESAAIADCCVAPDAVAETKTTIGTPAAGPAPAQANLLSPTGPDPELVTKFAGEYGFVNKRLPVVKLAFATPTHTALYVEPSTGKLAALVNDGDRREGLSFAVLHKFFLMDWAGKTVRDLVAMLSSLGVLVVTLYGLVLLLKTRRATTR</sequence>
<feature type="transmembrane region" description="Helical" evidence="1">
    <location>
        <begin position="230"/>
        <end position="256"/>
    </location>
</feature>
<keyword evidence="1" id="KW-0812">Transmembrane</keyword>
<keyword evidence="1" id="KW-0472">Membrane</keyword>
<evidence type="ECO:0000313" key="3">
    <source>
        <dbReference type="Proteomes" id="UP000441336"/>
    </source>
</evidence>
<gene>
    <name evidence="2" type="ORF">GO988_16995</name>
</gene>
<comment type="caution">
    <text evidence="2">The sequence shown here is derived from an EMBL/GenBank/DDBJ whole genome shotgun (WGS) entry which is preliminary data.</text>
</comment>
<organism evidence="2 3">
    <name type="scientific">Hymenobacter ginkgonis</name>
    <dbReference type="NCBI Taxonomy" id="2682976"/>
    <lineage>
        <taxon>Bacteria</taxon>
        <taxon>Pseudomonadati</taxon>
        <taxon>Bacteroidota</taxon>
        <taxon>Cytophagia</taxon>
        <taxon>Cytophagales</taxon>
        <taxon>Hymenobacteraceae</taxon>
        <taxon>Hymenobacter</taxon>
    </lineage>
</organism>
<feature type="transmembrane region" description="Helical" evidence="1">
    <location>
        <begin position="280"/>
        <end position="300"/>
    </location>
</feature>
<protein>
    <recommendedName>
        <fullName evidence="4">PepSY domain-containing protein</fullName>
    </recommendedName>
</protein>
<accession>A0A7K1THZ5</accession>
<keyword evidence="3" id="KW-1185">Reference proteome</keyword>
<dbReference type="InterPro" id="IPR005625">
    <property type="entry name" value="PepSY-ass_TM"/>
</dbReference>
<evidence type="ECO:0000256" key="1">
    <source>
        <dbReference type="SAM" id="Phobius"/>
    </source>
</evidence>
<feature type="transmembrane region" description="Helical" evidence="1">
    <location>
        <begin position="525"/>
        <end position="546"/>
    </location>
</feature>
<dbReference type="AlphaFoldDB" id="A0A7K1THZ5"/>
<dbReference type="RefSeq" id="WP_157567736.1">
    <property type="nucleotide sequence ID" value="NZ_WQKZ01000004.1"/>
</dbReference>
<proteinExistence type="predicted"/>
<evidence type="ECO:0008006" key="4">
    <source>
        <dbReference type="Google" id="ProtNLM"/>
    </source>
</evidence>
<reference evidence="2 3" key="1">
    <citation type="submission" date="2019-12" db="EMBL/GenBank/DDBJ databases">
        <title>Hymenobacter sp. HMF4947 Genome sequencing and assembly.</title>
        <authorList>
            <person name="Kang H."/>
            <person name="Cha I."/>
            <person name="Kim H."/>
            <person name="Joh K."/>
        </authorList>
    </citation>
    <scope>NUCLEOTIDE SEQUENCE [LARGE SCALE GENOMIC DNA]</scope>
    <source>
        <strain evidence="2 3">HMF4947</strain>
    </source>
</reference>
<keyword evidence="1" id="KW-1133">Transmembrane helix</keyword>
<feature type="transmembrane region" description="Helical" evidence="1">
    <location>
        <begin position="34"/>
        <end position="54"/>
    </location>
</feature>
<evidence type="ECO:0000313" key="2">
    <source>
        <dbReference type="EMBL" id="MVN78029.1"/>
    </source>
</evidence>
<dbReference type="Proteomes" id="UP000441336">
    <property type="component" value="Unassembled WGS sequence"/>
</dbReference>